<dbReference type="RefSeq" id="WP_281762048.1">
    <property type="nucleotide sequence ID" value="NZ_AP026709.1"/>
</dbReference>
<reference evidence="2 3" key="1">
    <citation type="submission" date="2022-08" db="EMBL/GenBank/DDBJ databases">
        <title>Genome Sequence of the sulphate-reducing bacterium, Pseudodesulfovibrio sp. SYK.</title>
        <authorList>
            <person name="Kondo R."/>
            <person name="Kataoka T."/>
        </authorList>
    </citation>
    <scope>NUCLEOTIDE SEQUENCE [LARGE SCALE GENOMIC DNA]</scope>
    <source>
        <strain evidence="2 3">SYK</strain>
    </source>
</reference>
<dbReference type="CDD" id="cd00732">
    <property type="entry name" value="CheW"/>
    <property type="match status" value="1"/>
</dbReference>
<sequence>MADEALKDINQFLTFTLGKEIFALDIGTVREVLELTSITKIPRTPEFMRGVINLRGHAVPVVDMRLKLGMSQGEDTVDTCIIIVEIEFEGEFTVMGALVDSVREVFEMTPDTIEPAPKMGAAINAEYIKGMGRQNGQFIIIIDINKIFSAEELAIAKNLAGVGGGVDQPPVEEGVAATSAASA</sequence>
<dbReference type="SMART" id="SM00260">
    <property type="entry name" value="CheW"/>
    <property type="match status" value="1"/>
</dbReference>
<dbReference type="Pfam" id="PF01584">
    <property type="entry name" value="CheW"/>
    <property type="match status" value="1"/>
</dbReference>
<evidence type="ECO:0000313" key="3">
    <source>
        <dbReference type="Proteomes" id="UP001317742"/>
    </source>
</evidence>
<keyword evidence="3" id="KW-1185">Reference proteome</keyword>
<proteinExistence type="predicted"/>
<dbReference type="EMBL" id="AP026709">
    <property type="protein sequence ID" value="BDQ36124.1"/>
    <property type="molecule type" value="Genomic_DNA"/>
</dbReference>
<name>A0ABM8AXF8_9BACT</name>
<dbReference type="Gene3D" id="2.40.50.180">
    <property type="entry name" value="CheA-289, Domain 4"/>
    <property type="match status" value="1"/>
</dbReference>
<dbReference type="InterPro" id="IPR002545">
    <property type="entry name" value="CheW-lke_dom"/>
</dbReference>
<dbReference type="PANTHER" id="PTHR22617:SF41">
    <property type="entry name" value="CHEMOTAXIS SIGNAL TRANSDUCTION SYSTEM ADAPTOR PROTEIN CHEW"/>
    <property type="match status" value="1"/>
</dbReference>
<protein>
    <submittedName>
        <fullName evidence="2">Chemotaxis protein CheW</fullName>
    </submittedName>
</protein>
<dbReference type="PANTHER" id="PTHR22617">
    <property type="entry name" value="CHEMOTAXIS SENSOR HISTIDINE KINASE-RELATED"/>
    <property type="match status" value="1"/>
</dbReference>
<evidence type="ECO:0000259" key="1">
    <source>
        <dbReference type="PROSITE" id="PS50851"/>
    </source>
</evidence>
<dbReference type="PROSITE" id="PS50851">
    <property type="entry name" value="CHEW"/>
    <property type="match status" value="1"/>
</dbReference>
<dbReference type="Gene3D" id="2.30.30.40">
    <property type="entry name" value="SH3 Domains"/>
    <property type="match status" value="1"/>
</dbReference>
<gene>
    <name evidence="2" type="primary">cheW34H-1</name>
    <name evidence="2" type="ORF">SYK_04840</name>
</gene>
<dbReference type="InterPro" id="IPR039315">
    <property type="entry name" value="CheW"/>
</dbReference>
<evidence type="ECO:0000313" key="2">
    <source>
        <dbReference type="EMBL" id="BDQ36124.1"/>
    </source>
</evidence>
<organism evidence="2 3">
    <name type="scientific">Pseudodesulfovibrio nedwellii</name>
    <dbReference type="NCBI Taxonomy" id="2973072"/>
    <lineage>
        <taxon>Bacteria</taxon>
        <taxon>Pseudomonadati</taxon>
        <taxon>Thermodesulfobacteriota</taxon>
        <taxon>Desulfovibrionia</taxon>
        <taxon>Desulfovibrionales</taxon>
        <taxon>Desulfovibrionaceae</taxon>
    </lineage>
</organism>
<dbReference type="Proteomes" id="UP001317742">
    <property type="component" value="Chromosome"/>
</dbReference>
<dbReference type="SUPFAM" id="SSF50341">
    <property type="entry name" value="CheW-like"/>
    <property type="match status" value="1"/>
</dbReference>
<accession>A0ABM8AXF8</accession>
<feature type="domain" description="CheW-like" evidence="1">
    <location>
        <begin position="9"/>
        <end position="153"/>
    </location>
</feature>
<dbReference type="InterPro" id="IPR036061">
    <property type="entry name" value="CheW-like_dom_sf"/>
</dbReference>